<dbReference type="GO" id="GO:0005737">
    <property type="term" value="C:cytoplasm"/>
    <property type="evidence" value="ECO:0007669"/>
    <property type="project" value="TreeGrafter"/>
</dbReference>
<dbReference type="InterPro" id="IPR052298">
    <property type="entry name" value="ZMYND10"/>
</dbReference>
<dbReference type="PANTHER" id="PTHR13244:SF7">
    <property type="entry name" value="ZINC FINGER MYND DOMAIN-CONTAINING PROTEIN 10"/>
    <property type="match status" value="1"/>
</dbReference>
<dbReference type="EMBL" id="GG663747">
    <property type="protein sequence ID" value="EEH52772.1"/>
    <property type="molecule type" value="Genomic_DNA"/>
</dbReference>
<evidence type="ECO:0000313" key="3">
    <source>
        <dbReference type="Proteomes" id="UP000001876"/>
    </source>
</evidence>
<protein>
    <submittedName>
        <fullName evidence="2">Predicted protein</fullName>
    </submittedName>
</protein>
<reference evidence="2 3" key="1">
    <citation type="journal article" date="2009" name="Science">
        <title>Green evolution and dynamic adaptations revealed by genomes of the marine picoeukaryotes Micromonas.</title>
        <authorList>
            <person name="Worden A.Z."/>
            <person name="Lee J.H."/>
            <person name="Mock T."/>
            <person name="Rouze P."/>
            <person name="Simmons M.P."/>
            <person name="Aerts A.L."/>
            <person name="Allen A.E."/>
            <person name="Cuvelier M.L."/>
            <person name="Derelle E."/>
            <person name="Everett M.V."/>
            <person name="Foulon E."/>
            <person name="Grimwood J."/>
            <person name="Gundlach H."/>
            <person name="Henrissat B."/>
            <person name="Napoli C."/>
            <person name="McDonald S.M."/>
            <person name="Parker M.S."/>
            <person name="Rombauts S."/>
            <person name="Salamov A."/>
            <person name="Von Dassow P."/>
            <person name="Badger J.H."/>
            <person name="Coutinho P.M."/>
            <person name="Demir E."/>
            <person name="Dubchak I."/>
            <person name="Gentemann C."/>
            <person name="Eikrem W."/>
            <person name="Gready J.E."/>
            <person name="John U."/>
            <person name="Lanier W."/>
            <person name="Lindquist E.A."/>
            <person name="Lucas S."/>
            <person name="Mayer K.F."/>
            <person name="Moreau H."/>
            <person name="Not F."/>
            <person name="Otillar R."/>
            <person name="Panaud O."/>
            <person name="Pangilinan J."/>
            <person name="Paulsen I."/>
            <person name="Piegu B."/>
            <person name="Poliakov A."/>
            <person name="Robbens S."/>
            <person name="Schmutz J."/>
            <person name="Toulza E."/>
            <person name="Wyss T."/>
            <person name="Zelensky A."/>
            <person name="Zhou K."/>
            <person name="Armbrust E.V."/>
            <person name="Bhattacharya D."/>
            <person name="Goodenough U.W."/>
            <person name="Van de Peer Y."/>
            <person name="Grigoriev I.V."/>
        </authorList>
    </citation>
    <scope>NUCLEOTIDE SEQUENCE [LARGE SCALE GENOMIC DNA]</scope>
    <source>
        <strain evidence="2 3">CCMP1545</strain>
    </source>
</reference>
<dbReference type="PANTHER" id="PTHR13244">
    <property type="entry name" value="ZINC FINGER MYND DOMAIN CONTAINING PROTEIN 10"/>
    <property type="match status" value="1"/>
</dbReference>
<gene>
    <name evidence="2" type="ORF">MICPUCDRAFT_52645</name>
</gene>
<feature type="region of interest" description="Disordered" evidence="1">
    <location>
        <begin position="229"/>
        <end position="249"/>
    </location>
</feature>
<dbReference type="RefSeq" id="XP_003062833.1">
    <property type="nucleotide sequence ID" value="XM_003062787.1"/>
</dbReference>
<name>C1N4Q6_MICPC</name>
<sequence>MERPVAEVFSDGAWGEQAREDRMQLTKCDGQVWLALNNLTVDSKCRAKYRYDDHRKATLERVKRFFNDVLFDQLPILKDLQRVVDEVLLMVTPSSHEVTQGRLILEVVPETREALLNKTEDEWKAIASGHLATHFADTPESRTAAAMKMDDMAAMFEFMCEMDDAKKATAKAARKPEPPPPKGIVRVDFSRLSPDDGEYYRWHVYDMEFDPRGDAKEVEVKLTDGNVARGDQYKLSPPAPTTPAPGKTERARAAQTAAAAASERTPVPHDGKVAATYGATRAEATLDLPAPGRPHADVYGAGGSGVDGAASDAIRELSDMPNGVWVTIGQLSRDGFALQLKLKKTKGVHEAYRCGKSGKYYVYEPSGGAITVLRKEKK</sequence>
<dbReference type="Proteomes" id="UP000001876">
    <property type="component" value="Unassembled WGS sequence"/>
</dbReference>
<organism evidence="3">
    <name type="scientific">Micromonas pusilla (strain CCMP1545)</name>
    <name type="common">Picoplanktonic green alga</name>
    <dbReference type="NCBI Taxonomy" id="564608"/>
    <lineage>
        <taxon>Eukaryota</taxon>
        <taxon>Viridiplantae</taxon>
        <taxon>Chlorophyta</taxon>
        <taxon>Mamiellophyceae</taxon>
        <taxon>Mamiellales</taxon>
        <taxon>Mamiellaceae</taxon>
        <taxon>Micromonas</taxon>
    </lineage>
</organism>
<dbReference type="OrthoDB" id="432970at2759"/>
<evidence type="ECO:0000256" key="1">
    <source>
        <dbReference type="SAM" id="MobiDB-lite"/>
    </source>
</evidence>
<dbReference type="AlphaFoldDB" id="C1N4Q6"/>
<keyword evidence="3" id="KW-1185">Reference proteome</keyword>
<dbReference type="STRING" id="564608.C1N4Q6"/>
<accession>C1N4Q6</accession>
<evidence type="ECO:0000313" key="2">
    <source>
        <dbReference type="EMBL" id="EEH52772.1"/>
    </source>
</evidence>
<dbReference type="GeneID" id="9688273"/>
<proteinExistence type="predicted"/>
<dbReference type="KEGG" id="mpp:MICPUCDRAFT_52645"/>